<feature type="active site" description="Proton donor" evidence="1">
    <location>
        <position position="8"/>
    </location>
</feature>
<organism evidence="2">
    <name type="scientific">Trepomonas sp. PC1</name>
    <dbReference type="NCBI Taxonomy" id="1076344"/>
    <lineage>
        <taxon>Eukaryota</taxon>
        <taxon>Metamonada</taxon>
        <taxon>Diplomonadida</taxon>
        <taxon>Hexamitidae</taxon>
        <taxon>Hexamitinae</taxon>
        <taxon>Trepomonas</taxon>
    </lineage>
</organism>
<dbReference type="AlphaFoldDB" id="A0A146KK79"/>
<dbReference type="PANTHER" id="PTHR16504:SF4">
    <property type="entry name" value="5'(3')-DEOXYRIBONUCLEOTIDASE"/>
    <property type="match status" value="1"/>
</dbReference>
<sequence>SSILFDLDGTLMNYTPTWTNLMNQKYPDITFVEQYPMTEFLIKSKSALAGQFSQDLIHKNRFYADEQIYPECFKLIDQLIKQKFDVWFVTSPIGSYNKRLCIVEKQAQIQRFFGVAMLNKIIFSSQKYQVPGQYLVDDQPNHPKEEKLAEWKAILVEHPYNVKVECTRRVSLNKFVDDFWNIFKRDQADVKQ</sequence>
<protein>
    <submittedName>
        <fullName evidence="2">5'-3' deoxyribonucleotidase</fullName>
    </submittedName>
</protein>
<accession>A0A146KK79</accession>
<proteinExistence type="predicted"/>
<dbReference type="InterPro" id="IPR023214">
    <property type="entry name" value="HAD_sf"/>
</dbReference>
<reference evidence="2" key="1">
    <citation type="submission" date="2015-07" db="EMBL/GenBank/DDBJ databases">
        <title>Adaptation to a free-living lifestyle via gene acquisitions in the diplomonad Trepomonas sp. PC1.</title>
        <authorList>
            <person name="Xu F."/>
            <person name="Jerlstrom-Hultqvist J."/>
            <person name="Kolisko M."/>
            <person name="Simpson A.G.B."/>
            <person name="Roger A.J."/>
            <person name="Svard S.G."/>
            <person name="Andersson J.O."/>
        </authorList>
    </citation>
    <scope>NUCLEOTIDE SEQUENCE</scope>
    <source>
        <strain evidence="2">PC1</strain>
    </source>
</reference>
<dbReference type="EMBL" id="GDID01000078">
    <property type="protein sequence ID" value="JAP96528.1"/>
    <property type="molecule type" value="Transcribed_RNA"/>
</dbReference>
<feature type="non-terminal residue" evidence="2">
    <location>
        <position position="192"/>
    </location>
</feature>
<dbReference type="Pfam" id="PF06941">
    <property type="entry name" value="NT5C"/>
    <property type="match status" value="1"/>
</dbReference>
<dbReference type="InterPro" id="IPR010708">
    <property type="entry name" value="5'(3')-deoxyribonucleotidase"/>
</dbReference>
<dbReference type="GO" id="GO:0008253">
    <property type="term" value="F:5'-nucleotidase activity"/>
    <property type="evidence" value="ECO:0007669"/>
    <property type="project" value="InterPro"/>
</dbReference>
<evidence type="ECO:0000256" key="1">
    <source>
        <dbReference type="PIRSR" id="PIRSR610708-1"/>
    </source>
</evidence>
<gene>
    <name evidence="2" type="ORF">TPC1_10107</name>
</gene>
<dbReference type="Gene3D" id="1.10.40.40">
    <property type="entry name" value="Deoxyribonucleotidase, domain 2"/>
    <property type="match status" value="1"/>
</dbReference>
<dbReference type="SUPFAM" id="SSF56784">
    <property type="entry name" value="HAD-like"/>
    <property type="match status" value="1"/>
</dbReference>
<evidence type="ECO:0000313" key="2">
    <source>
        <dbReference type="EMBL" id="JAP96528.1"/>
    </source>
</evidence>
<feature type="non-terminal residue" evidence="2">
    <location>
        <position position="1"/>
    </location>
</feature>
<feature type="active site" description="Nucleophile" evidence="1">
    <location>
        <position position="6"/>
    </location>
</feature>
<dbReference type="InterPro" id="IPR036412">
    <property type="entry name" value="HAD-like_sf"/>
</dbReference>
<dbReference type="PANTHER" id="PTHR16504">
    <property type="entry name" value="5'(3')-DEOXYRIBONUCLEOTIDASE"/>
    <property type="match status" value="1"/>
</dbReference>
<dbReference type="Gene3D" id="3.40.50.1000">
    <property type="entry name" value="HAD superfamily/HAD-like"/>
    <property type="match status" value="1"/>
</dbReference>
<name>A0A146KK79_9EUKA</name>
<dbReference type="GO" id="GO:0009223">
    <property type="term" value="P:pyrimidine deoxyribonucleotide catabolic process"/>
    <property type="evidence" value="ECO:0007669"/>
    <property type="project" value="TreeGrafter"/>
</dbReference>